<dbReference type="InterPro" id="IPR021315">
    <property type="entry name" value="Gap/Sap"/>
</dbReference>
<dbReference type="Pfam" id="PF11139">
    <property type="entry name" value="SfLAP"/>
    <property type="match status" value="1"/>
</dbReference>
<comment type="caution">
    <text evidence="2">The sequence shown here is derived from an EMBL/GenBank/DDBJ whole genome shotgun (WGS) entry which is preliminary data.</text>
</comment>
<proteinExistence type="predicted"/>
<keyword evidence="1" id="KW-0472">Membrane</keyword>
<feature type="transmembrane region" description="Helical" evidence="1">
    <location>
        <begin position="29"/>
        <end position="54"/>
    </location>
</feature>
<dbReference type="EMBL" id="BLKZ01000001">
    <property type="protein sequence ID" value="GFG90232.1"/>
    <property type="molecule type" value="Genomic_DNA"/>
</dbReference>
<keyword evidence="1" id="KW-1133">Transmembrane helix</keyword>
<name>A0A7I9YNS6_MYCBU</name>
<feature type="transmembrane region" description="Helical" evidence="1">
    <location>
        <begin position="227"/>
        <end position="245"/>
    </location>
</feature>
<evidence type="ECO:0000313" key="3">
    <source>
        <dbReference type="Proteomes" id="UP000465360"/>
    </source>
</evidence>
<dbReference type="AlphaFoldDB" id="A0A7I9YNS6"/>
<reference evidence="2 3" key="1">
    <citation type="journal article" date="2019" name="Emerg. Microbes Infect.">
        <title>Comprehensive subspecies identification of 175 nontuberculous mycobacteria species based on 7547 genomic profiles.</title>
        <authorList>
            <person name="Matsumoto Y."/>
            <person name="Kinjo T."/>
            <person name="Motooka D."/>
            <person name="Nabeya D."/>
            <person name="Jung N."/>
            <person name="Uechi K."/>
            <person name="Horii T."/>
            <person name="Iida T."/>
            <person name="Fujita J."/>
            <person name="Nakamura S."/>
        </authorList>
    </citation>
    <scope>NUCLEOTIDE SEQUENCE [LARGE SCALE GENOMIC DNA]</scope>
    <source>
        <strain evidence="2 3">JCM 30725</strain>
    </source>
</reference>
<evidence type="ECO:0000313" key="2">
    <source>
        <dbReference type="EMBL" id="GFG90232.1"/>
    </source>
</evidence>
<evidence type="ECO:0000256" key="1">
    <source>
        <dbReference type="SAM" id="Phobius"/>
    </source>
</evidence>
<organism evidence="2 3">
    <name type="scientific">Mycobacterium bourgelatii</name>
    <dbReference type="NCBI Taxonomy" id="1273442"/>
    <lineage>
        <taxon>Bacteria</taxon>
        <taxon>Bacillati</taxon>
        <taxon>Actinomycetota</taxon>
        <taxon>Actinomycetes</taxon>
        <taxon>Mycobacteriales</taxon>
        <taxon>Mycobacteriaceae</taxon>
        <taxon>Mycobacterium</taxon>
    </lineage>
</organism>
<keyword evidence="3" id="KW-1185">Reference proteome</keyword>
<evidence type="ECO:0008006" key="4">
    <source>
        <dbReference type="Google" id="ProtNLM"/>
    </source>
</evidence>
<gene>
    <name evidence="2" type="ORF">MBOU_22740</name>
</gene>
<dbReference type="Proteomes" id="UP000465360">
    <property type="component" value="Unassembled WGS sequence"/>
</dbReference>
<feature type="transmembrane region" description="Helical" evidence="1">
    <location>
        <begin position="182"/>
        <end position="206"/>
    </location>
</feature>
<feature type="transmembrane region" description="Helical" evidence="1">
    <location>
        <begin position="75"/>
        <end position="97"/>
    </location>
</feature>
<sequence>MVLLLGLGMAIDPARLGLAVVMLSRRRPIINLFAFWVGGMLAGVGIGVCALLVMREITMAAIQGAVSAANEFREATAILSGGRLQVAMGVLMLLLAARMVIRARANAGIPAAVSDGGLSTLTMERPPTGIFARLGARTQNMLNCDVVWPAFVVGVASSAPPFESLIALTVIMASGAELATQFGAFVVFTLLVLAVIEIPLVGYLAMPQKTEQMMLRLQDWVRTNRQQISLILLTVVGFIFLYQGVTSL</sequence>
<accession>A0A7I9YNS6</accession>
<keyword evidence="1" id="KW-0812">Transmembrane</keyword>
<protein>
    <recommendedName>
        <fullName evidence="4">GAP family protein</fullName>
    </recommendedName>
</protein>